<dbReference type="Proteomes" id="UP000054988">
    <property type="component" value="Unassembled WGS sequence"/>
</dbReference>
<comment type="caution">
    <text evidence="5">The sequence shown here is derived from an EMBL/GenBank/DDBJ whole genome shotgun (WGS) entry which is preliminary data.</text>
</comment>
<keyword evidence="2" id="KW-0472">Membrane</keyword>
<dbReference type="PANTHER" id="PTHR12652:SF50">
    <property type="entry name" value="PEROXIN 11"/>
    <property type="match status" value="1"/>
</dbReference>
<evidence type="ECO:0000256" key="1">
    <source>
        <dbReference type="ARBA" id="ARBA00022593"/>
    </source>
</evidence>
<evidence type="ECO:0000256" key="3">
    <source>
        <dbReference type="ARBA" id="ARBA00023140"/>
    </source>
</evidence>
<evidence type="ECO:0000313" key="5">
    <source>
        <dbReference type="EMBL" id="KTB42832.1"/>
    </source>
</evidence>
<evidence type="ECO:0000256" key="4">
    <source>
        <dbReference type="ARBA" id="ARBA00046271"/>
    </source>
</evidence>
<accession>A0A0W0G2N1</accession>
<keyword evidence="3" id="KW-0576">Peroxisome</keyword>
<dbReference type="PANTHER" id="PTHR12652">
    <property type="entry name" value="PEROXISOMAL BIOGENESIS FACTOR 11"/>
    <property type="match status" value="1"/>
</dbReference>
<dbReference type="AlphaFoldDB" id="A0A0W0G2N1"/>
<keyword evidence="1" id="KW-0962">Peroxisome biogenesis</keyword>
<proteinExistence type="predicted"/>
<protein>
    <submittedName>
        <fullName evidence="5">Putative peroxisomal biogenesis factor</fullName>
    </submittedName>
</protein>
<evidence type="ECO:0000256" key="2">
    <source>
        <dbReference type="ARBA" id="ARBA00023136"/>
    </source>
</evidence>
<name>A0A0W0G2N1_MONRR</name>
<dbReference type="GO" id="GO:0016559">
    <property type="term" value="P:peroxisome fission"/>
    <property type="evidence" value="ECO:0007669"/>
    <property type="project" value="InterPro"/>
</dbReference>
<dbReference type="Pfam" id="PF05648">
    <property type="entry name" value="PEX11"/>
    <property type="match status" value="1"/>
</dbReference>
<dbReference type="InterPro" id="IPR008733">
    <property type="entry name" value="PEX11"/>
</dbReference>
<sequence length="251" mass="27477">MATITSQIILHPTVNQSLKYSATTLGRDKACISARAYRAIQYFARFYSWYLLSRGEKDVAARWNALKTHLATARKLMRLGKPMEHLQAALRACLSQSSPAEQITTIGRQLGYFGYLTLDAVVWANTIKFMSLSSDTAAKVTKYSNRFWLAGILFSIVNGAIKSARLASEAKKLQGSAQAELSEKAGTETRLSTVAAARNATRQQLTIDMLDLWIPATNIGLTNLNDGVLGIFGLITSLIAAQAQWEAVNGK</sequence>
<dbReference type="eggNOG" id="KOG4186">
    <property type="taxonomic scope" value="Eukaryota"/>
</dbReference>
<organism evidence="5 6">
    <name type="scientific">Moniliophthora roreri</name>
    <name type="common">Frosty pod rot fungus</name>
    <name type="synonym">Monilia roreri</name>
    <dbReference type="NCBI Taxonomy" id="221103"/>
    <lineage>
        <taxon>Eukaryota</taxon>
        <taxon>Fungi</taxon>
        <taxon>Dikarya</taxon>
        <taxon>Basidiomycota</taxon>
        <taxon>Agaricomycotina</taxon>
        <taxon>Agaricomycetes</taxon>
        <taxon>Agaricomycetidae</taxon>
        <taxon>Agaricales</taxon>
        <taxon>Marasmiineae</taxon>
        <taxon>Marasmiaceae</taxon>
        <taxon>Moniliophthora</taxon>
    </lineage>
</organism>
<evidence type="ECO:0000313" key="6">
    <source>
        <dbReference type="Proteomes" id="UP000054988"/>
    </source>
</evidence>
<dbReference type="GO" id="GO:0005778">
    <property type="term" value="C:peroxisomal membrane"/>
    <property type="evidence" value="ECO:0007669"/>
    <property type="project" value="UniProtKB-SubCell"/>
</dbReference>
<reference evidence="5 6" key="1">
    <citation type="submission" date="2015-12" db="EMBL/GenBank/DDBJ databases">
        <title>Draft genome sequence of Moniliophthora roreri, the causal agent of frosty pod rot of cacao.</title>
        <authorList>
            <person name="Aime M.C."/>
            <person name="Diaz-Valderrama J.R."/>
            <person name="Kijpornyongpan T."/>
            <person name="Phillips-Mora W."/>
        </authorList>
    </citation>
    <scope>NUCLEOTIDE SEQUENCE [LARGE SCALE GENOMIC DNA]</scope>
    <source>
        <strain evidence="5 6">MCA 2952</strain>
    </source>
</reference>
<comment type="subcellular location">
    <subcellularLocation>
        <location evidence="4">Peroxisome membrane</location>
    </subcellularLocation>
</comment>
<gene>
    <name evidence="5" type="ORF">WG66_4631</name>
</gene>
<dbReference type="EMBL" id="LATX01001295">
    <property type="protein sequence ID" value="KTB42832.1"/>
    <property type="molecule type" value="Genomic_DNA"/>
</dbReference>